<feature type="compositionally biased region" description="Low complexity" evidence="9">
    <location>
        <begin position="96"/>
        <end position="105"/>
    </location>
</feature>
<feature type="region of interest" description="Disordered" evidence="9">
    <location>
        <begin position="262"/>
        <end position="287"/>
    </location>
</feature>
<evidence type="ECO:0000313" key="12">
    <source>
        <dbReference type="Proteomes" id="UP000008493"/>
    </source>
</evidence>
<feature type="region of interest" description="Disordered" evidence="9">
    <location>
        <begin position="1"/>
        <end position="127"/>
    </location>
</feature>
<proteinExistence type="predicted"/>
<dbReference type="InterPro" id="IPR013083">
    <property type="entry name" value="Znf_RING/FYVE/PHD"/>
</dbReference>
<evidence type="ECO:0000256" key="5">
    <source>
        <dbReference type="ARBA" id="ARBA00022833"/>
    </source>
</evidence>
<keyword evidence="7" id="KW-0472">Membrane</keyword>
<evidence type="ECO:0000256" key="8">
    <source>
        <dbReference type="PROSITE-ProRule" id="PRU00175"/>
    </source>
</evidence>
<dbReference type="GeneID" id="18825067"/>
<feature type="compositionally biased region" description="Gly residues" evidence="9">
    <location>
        <begin position="80"/>
        <end position="95"/>
    </location>
</feature>
<dbReference type="AlphaFoldDB" id="K5WXH9"/>
<dbReference type="Pfam" id="PF13639">
    <property type="entry name" value="zf-RING_2"/>
    <property type="match status" value="1"/>
</dbReference>
<dbReference type="InterPro" id="IPR051653">
    <property type="entry name" value="E3_ligase_sorting_rcpt"/>
</dbReference>
<evidence type="ECO:0000256" key="6">
    <source>
        <dbReference type="ARBA" id="ARBA00022989"/>
    </source>
</evidence>
<feature type="compositionally biased region" description="Basic and acidic residues" evidence="9">
    <location>
        <begin position="60"/>
        <end position="72"/>
    </location>
</feature>
<dbReference type="SMART" id="SM00744">
    <property type="entry name" value="RINGv"/>
    <property type="match status" value="1"/>
</dbReference>
<accession>K5WXH9</accession>
<keyword evidence="12" id="KW-1185">Reference proteome</keyword>
<dbReference type="HOGENOM" id="CLU_969653_0_0_1"/>
<dbReference type="KEGG" id="abp:AGABI1DRAFT116356"/>
<keyword evidence="3" id="KW-0479">Metal-binding</keyword>
<dbReference type="GO" id="GO:0016020">
    <property type="term" value="C:membrane"/>
    <property type="evidence" value="ECO:0007669"/>
    <property type="project" value="UniProtKB-SubCell"/>
</dbReference>
<dbReference type="Proteomes" id="UP000008493">
    <property type="component" value="Unassembled WGS sequence"/>
</dbReference>
<dbReference type="PROSITE" id="PS50089">
    <property type="entry name" value="ZF_RING_2"/>
    <property type="match status" value="1"/>
</dbReference>
<dbReference type="GO" id="GO:0008270">
    <property type="term" value="F:zinc ion binding"/>
    <property type="evidence" value="ECO:0007669"/>
    <property type="project" value="UniProtKB-KW"/>
</dbReference>
<dbReference type="RefSeq" id="XP_007333869.1">
    <property type="nucleotide sequence ID" value="XM_007333807.1"/>
</dbReference>
<gene>
    <name evidence="11" type="ORF">AGABI1DRAFT_116356</name>
</gene>
<reference evidence="12" key="1">
    <citation type="journal article" date="2012" name="Proc. Natl. Acad. Sci. U.S.A.">
        <title>Genome sequence of the button mushroom Agaricus bisporus reveals mechanisms governing adaptation to a humic-rich ecological niche.</title>
        <authorList>
            <person name="Morin E."/>
            <person name="Kohler A."/>
            <person name="Baker A.R."/>
            <person name="Foulongne-Oriol M."/>
            <person name="Lombard V."/>
            <person name="Nagy L.G."/>
            <person name="Ohm R.A."/>
            <person name="Patyshakuliyeva A."/>
            <person name="Brun A."/>
            <person name="Aerts A.L."/>
            <person name="Bailey A.M."/>
            <person name="Billette C."/>
            <person name="Coutinho P.M."/>
            <person name="Deakin G."/>
            <person name="Doddapaneni H."/>
            <person name="Floudas D."/>
            <person name="Grimwood J."/>
            <person name="Hilden K."/>
            <person name="Kuees U."/>
            <person name="LaButti K.M."/>
            <person name="Lapidus A."/>
            <person name="Lindquist E.A."/>
            <person name="Lucas S.M."/>
            <person name="Murat C."/>
            <person name="Riley R.W."/>
            <person name="Salamov A.A."/>
            <person name="Schmutz J."/>
            <person name="Subramanian V."/>
            <person name="Woesten H.A.B."/>
            <person name="Xu J."/>
            <person name="Eastwood D.C."/>
            <person name="Foster G.D."/>
            <person name="Sonnenberg A.S."/>
            <person name="Cullen D."/>
            <person name="de Vries R.P."/>
            <person name="Lundell T."/>
            <person name="Hibbett D.S."/>
            <person name="Henrissat B."/>
            <person name="Burton K.S."/>
            <person name="Kerrigan R.W."/>
            <person name="Challen M.P."/>
            <person name="Grigoriev I.V."/>
            <person name="Martin F."/>
        </authorList>
    </citation>
    <scope>NUCLEOTIDE SEQUENCE [LARGE SCALE GENOMIC DNA]</scope>
    <source>
        <strain evidence="12">JB137-S8 / ATCC MYA-4627 / FGSC 10392</strain>
    </source>
</reference>
<dbReference type="SUPFAM" id="SSF57850">
    <property type="entry name" value="RING/U-box"/>
    <property type="match status" value="1"/>
</dbReference>
<dbReference type="PANTHER" id="PTHR47168">
    <property type="entry name" value="RING ZINC FINGER DOMAIN SUPERFAMILY PROTEIN-RELATED"/>
    <property type="match status" value="1"/>
</dbReference>
<dbReference type="EMBL" id="JH971412">
    <property type="protein sequence ID" value="EKM75523.1"/>
    <property type="molecule type" value="Genomic_DNA"/>
</dbReference>
<feature type="domain" description="RING-type" evidence="10">
    <location>
        <begin position="213"/>
        <end position="255"/>
    </location>
</feature>
<comment type="subcellular location">
    <subcellularLocation>
        <location evidence="1">Membrane</location>
        <topology evidence="1">Single-pass membrane protein</topology>
    </subcellularLocation>
</comment>
<evidence type="ECO:0000259" key="10">
    <source>
        <dbReference type="PROSITE" id="PS50089"/>
    </source>
</evidence>
<dbReference type="OMA" id="RSQLEMY"/>
<evidence type="ECO:0000256" key="7">
    <source>
        <dbReference type="ARBA" id="ARBA00023136"/>
    </source>
</evidence>
<dbReference type="InParanoid" id="K5WXH9"/>
<feature type="compositionally biased region" description="Acidic residues" evidence="9">
    <location>
        <begin position="1"/>
        <end position="23"/>
    </location>
</feature>
<keyword evidence="2" id="KW-0812">Transmembrane</keyword>
<evidence type="ECO:0000313" key="11">
    <source>
        <dbReference type="EMBL" id="EKM75523.1"/>
    </source>
</evidence>
<evidence type="ECO:0000256" key="9">
    <source>
        <dbReference type="SAM" id="MobiDB-lite"/>
    </source>
</evidence>
<dbReference type="FunFam" id="3.30.40.10:FF:000728">
    <property type="entry name" value="Unplaced genomic scaffold supercont1.4, whole genome shotgun sequence"/>
    <property type="match status" value="1"/>
</dbReference>
<keyword evidence="6" id="KW-1133">Transmembrane helix</keyword>
<keyword evidence="5" id="KW-0862">Zinc</keyword>
<dbReference type="PANTHER" id="PTHR47168:SF1">
    <property type="entry name" value="OS02G0798600 PROTEIN"/>
    <property type="match status" value="1"/>
</dbReference>
<organism evidence="11 12">
    <name type="scientific">Agaricus bisporus var. burnettii (strain JB137-S8 / ATCC MYA-4627 / FGSC 10392)</name>
    <name type="common">White button mushroom</name>
    <dbReference type="NCBI Taxonomy" id="597362"/>
    <lineage>
        <taxon>Eukaryota</taxon>
        <taxon>Fungi</taxon>
        <taxon>Dikarya</taxon>
        <taxon>Basidiomycota</taxon>
        <taxon>Agaricomycotina</taxon>
        <taxon>Agaricomycetes</taxon>
        <taxon>Agaricomycetidae</taxon>
        <taxon>Agaricales</taxon>
        <taxon>Agaricineae</taxon>
        <taxon>Agaricaceae</taxon>
        <taxon>Agaricus</taxon>
    </lineage>
</organism>
<evidence type="ECO:0000256" key="4">
    <source>
        <dbReference type="ARBA" id="ARBA00022771"/>
    </source>
</evidence>
<evidence type="ECO:0000256" key="3">
    <source>
        <dbReference type="ARBA" id="ARBA00022723"/>
    </source>
</evidence>
<dbReference type="STRING" id="597362.K5WXH9"/>
<dbReference type="OrthoDB" id="8062037at2759"/>
<evidence type="ECO:0000256" key="1">
    <source>
        <dbReference type="ARBA" id="ARBA00004167"/>
    </source>
</evidence>
<dbReference type="InterPro" id="IPR011016">
    <property type="entry name" value="Znf_RING-CH"/>
</dbReference>
<evidence type="ECO:0000256" key="2">
    <source>
        <dbReference type="ARBA" id="ARBA00022692"/>
    </source>
</evidence>
<name>K5WXH9_AGABU</name>
<protein>
    <recommendedName>
        <fullName evidence="10">RING-type domain-containing protein</fullName>
    </recommendedName>
</protein>
<feature type="compositionally biased region" description="Low complexity" evidence="9">
    <location>
        <begin position="262"/>
        <end position="280"/>
    </location>
</feature>
<keyword evidence="4 8" id="KW-0863">Zinc-finger</keyword>
<dbReference type="SMART" id="SM00184">
    <property type="entry name" value="RING"/>
    <property type="match status" value="1"/>
</dbReference>
<dbReference type="eggNOG" id="KOG0800">
    <property type="taxonomic scope" value="Eukaryota"/>
</dbReference>
<sequence length="287" mass="31679">MFVMREEEEENEDEDEDDDGNEDEIGREREEEMMMGIDDLHIEDDDGSSFYETHSRGPRRLRERERERERRGWRNAFGGLRSGAGSSGSGSGSFGREGQSASSSSGEGGYNRREQSATMNVPPSPMGGPGSRTFLIYVIGGYYPPDHSIVTGGPDNLESFEALLELVEMLGSAKASTASKDDIEKSGLEVIKRSQLEMYEREKKVSSNCVERCLICLDEYEEEDEIRVMNCRHAFHRGCVDTWLQTGKNNCPACRSTGVASTSTSTSTSSTTQAQAQTAAVPPQPLV</sequence>
<dbReference type="Gene3D" id="3.30.40.10">
    <property type="entry name" value="Zinc/RING finger domain, C3HC4 (zinc finger)"/>
    <property type="match status" value="1"/>
</dbReference>
<dbReference type="InterPro" id="IPR001841">
    <property type="entry name" value="Znf_RING"/>
</dbReference>